<evidence type="ECO:0000313" key="2">
    <source>
        <dbReference type="Proteomes" id="UP000245081"/>
    </source>
</evidence>
<comment type="caution">
    <text evidence="1">The sequence shown here is derived from an EMBL/GenBank/DDBJ whole genome shotgun (WGS) entry which is preliminary data.</text>
</comment>
<organism evidence="1 2">
    <name type="scientific">Novimethylophilus kurashikiensis</name>
    <dbReference type="NCBI Taxonomy" id="1825523"/>
    <lineage>
        <taxon>Bacteria</taxon>
        <taxon>Pseudomonadati</taxon>
        <taxon>Pseudomonadota</taxon>
        <taxon>Betaproteobacteria</taxon>
        <taxon>Nitrosomonadales</taxon>
        <taxon>Methylophilaceae</taxon>
        <taxon>Novimethylophilus</taxon>
    </lineage>
</organism>
<name>A0A2R5FH73_9PROT</name>
<gene>
    <name evidence="1" type="ORF">NMK_3099</name>
</gene>
<reference evidence="1 2" key="1">
    <citation type="journal article" date="2018" name="Environ. Microbiol.">
        <title>Isolation and genomic characterization of Novimethylophilus kurashikiensis gen. nov. sp. nov., a new lanthanide-dependent methylotrophic species of Methylophilaceae.</title>
        <authorList>
            <person name="Lv H."/>
            <person name="Sahin N."/>
            <person name="Tani A."/>
        </authorList>
    </citation>
    <scope>NUCLEOTIDE SEQUENCE [LARGE SCALE GENOMIC DNA]</scope>
    <source>
        <strain evidence="1 2">La2-4</strain>
    </source>
</reference>
<evidence type="ECO:0000313" key="1">
    <source>
        <dbReference type="EMBL" id="GBG15491.1"/>
    </source>
</evidence>
<protein>
    <submittedName>
        <fullName evidence="1">Uncharacterized protein</fullName>
    </submittedName>
</protein>
<keyword evidence="2" id="KW-1185">Reference proteome</keyword>
<dbReference type="Proteomes" id="UP000245081">
    <property type="component" value="Unassembled WGS sequence"/>
</dbReference>
<dbReference type="EMBL" id="BDOQ01000019">
    <property type="protein sequence ID" value="GBG15491.1"/>
    <property type="molecule type" value="Genomic_DNA"/>
</dbReference>
<accession>A0A2R5FH73</accession>
<proteinExistence type="predicted"/>
<dbReference type="AlphaFoldDB" id="A0A2R5FH73"/>
<sequence>MIINKKQRVKSFVASLSVPLRLPIYSNVSAPKSNPFLKLNNKSATATLEQWMCQSNEGDRAHQG</sequence>